<keyword evidence="4 5" id="KW-0173">Coenzyme A biosynthesis</keyword>
<feature type="binding site" evidence="5">
    <location>
        <begin position="12"/>
        <end position="17"/>
    </location>
    <ligand>
        <name>ATP</name>
        <dbReference type="ChEBI" id="CHEBI:30616"/>
    </ligand>
</feature>
<evidence type="ECO:0000313" key="7">
    <source>
        <dbReference type="EMBL" id="MCX2972214.1"/>
    </source>
</evidence>
<dbReference type="EC" id="2.7.1.24" evidence="5 6"/>
<dbReference type="PANTHER" id="PTHR10695:SF46">
    <property type="entry name" value="BIFUNCTIONAL COENZYME A SYNTHASE-RELATED"/>
    <property type="match status" value="1"/>
</dbReference>
<keyword evidence="5" id="KW-0963">Cytoplasm</keyword>
<proteinExistence type="inferred from homology"/>
<sequence length="201" mass="21826">MSLVVGITGGIGSGKSAVTRKFEDRGITVVDADIAARVVVEPGRPALAAIANHFGADILLADGSLDRAALRQRVFSNDAERSWLEQLTHPLIGQEIVDQLEAVTSPYAIFASPLLLETSQRELVELVAVVDVPEDVQLERTMARDDNDEGQVKRIMAAQMKRAERLEMADIVIDNSGSLERLESVVEALHVQFLARAELGT</sequence>
<dbReference type="NCBIfam" id="TIGR00152">
    <property type="entry name" value="dephospho-CoA kinase"/>
    <property type="match status" value="1"/>
</dbReference>
<evidence type="ECO:0000256" key="4">
    <source>
        <dbReference type="ARBA" id="ARBA00022993"/>
    </source>
</evidence>
<evidence type="ECO:0000256" key="5">
    <source>
        <dbReference type="HAMAP-Rule" id="MF_00376"/>
    </source>
</evidence>
<organism evidence="7 8">
    <name type="scientific">Candidatus Seongchinamella marina</name>
    <dbReference type="NCBI Taxonomy" id="2518990"/>
    <lineage>
        <taxon>Bacteria</taxon>
        <taxon>Pseudomonadati</taxon>
        <taxon>Pseudomonadota</taxon>
        <taxon>Gammaproteobacteria</taxon>
        <taxon>Cellvibrionales</taxon>
        <taxon>Halieaceae</taxon>
        <taxon>Seongchinamella</taxon>
    </lineage>
</organism>
<evidence type="ECO:0000256" key="2">
    <source>
        <dbReference type="ARBA" id="ARBA00022741"/>
    </source>
</evidence>
<dbReference type="Gene3D" id="3.40.50.300">
    <property type="entry name" value="P-loop containing nucleotide triphosphate hydrolases"/>
    <property type="match status" value="1"/>
</dbReference>
<dbReference type="SUPFAM" id="SSF52540">
    <property type="entry name" value="P-loop containing nucleoside triphosphate hydrolases"/>
    <property type="match status" value="1"/>
</dbReference>
<keyword evidence="3 5" id="KW-0067">ATP-binding</keyword>
<keyword evidence="8" id="KW-1185">Reference proteome</keyword>
<comment type="catalytic activity">
    <reaction evidence="5">
        <text>3'-dephospho-CoA + ATP = ADP + CoA + H(+)</text>
        <dbReference type="Rhea" id="RHEA:18245"/>
        <dbReference type="ChEBI" id="CHEBI:15378"/>
        <dbReference type="ChEBI" id="CHEBI:30616"/>
        <dbReference type="ChEBI" id="CHEBI:57287"/>
        <dbReference type="ChEBI" id="CHEBI:57328"/>
        <dbReference type="ChEBI" id="CHEBI:456216"/>
        <dbReference type="EC" id="2.7.1.24"/>
    </reaction>
</comment>
<reference evidence="7" key="1">
    <citation type="submission" date="2019-02" db="EMBL/GenBank/DDBJ databases">
        <authorList>
            <person name="Li S.-H."/>
        </authorList>
    </citation>
    <scope>NUCLEOTIDE SEQUENCE</scope>
    <source>
        <strain evidence="7">IMCC8485</strain>
    </source>
</reference>
<evidence type="ECO:0000256" key="1">
    <source>
        <dbReference type="ARBA" id="ARBA00009018"/>
    </source>
</evidence>
<dbReference type="InterPro" id="IPR027417">
    <property type="entry name" value="P-loop_NTPase"/>
</dbReference>
<keyword evidence="5 7" id="KW-0808">Transferase</keyword>
<protein>
    <recommendedName>
        <fullName evidence="5 6">Dephospho-CoA kinase</fullName>
        <ecNumber evidence="5 6">2.7.1.24</ecNumber>
    </recommendedName>
    <alternativeName>
        <fullName evidence="5">Dephosphocoenzyme A kinase</fullName>
    </alternativeName>
</protein>
<name>A0ABT3SQU5_9GAMM</name>
<dbReference type="Pfam" id="PF01121">
    <property type="entry name" value="CoaE"/>
    <property type="match status" value="1"/>
</dbReference>
<evidence type="ECO:0000256" key="6">
    <source>
        <dbReference type="NCBIfam" id="TIGR00152"/>
    </source>
</evidence>
<gene>
    <name evidence="5" type="primary">coaE</name>
    <name evidence="7" type="ORF">EYC87_01265</name>
</gene>
<dbReference type="PROSITE" id="PS51219">
    <property type="entry name" value="DPCK"/>
    <property type="match status" value="1"/>
</dbReference>
<dbReference type="PANTHER" id="PTHR10695">
    <property type="entry name" value="DEPHOSPHO-COA KINASE-RELATED"/>
    <property type="match status" value="1"/>
</dbReference>
<comment type="subcellular location">
    <subcellularLocation>
        <location evidence="5">Cytoplasm</location>
    </subcellularLocation>
</comment>
<dbReference type="InterPro" id="IPR001977">
    <property type="entry name" value="Depp_CoAkinase"/>
</dbReference>
<dbReference type="GO" id="GO:0004140">
    <property type="term" value="F:dephospho-CoA kinase activity"/>
    <property type="evidence" value="ECO:0007669"/>
    <property type="project" value="UniProtKB-EC"/>
</dbReference>
<dbReference type="CDD" id="cd02022">
    <property type="entry name" value="DPCK"/>
    <property type="match status" value="1"/>
</dbReference>
<dbReference type="EMBL" id="SHNP01000001">
    <property type="protein sequence ID" value="MCX2972214.1"/>
    <property type="molecule type" value="Genomic_DNA"/>
</dbReference>
<evidence type="ECO:0000256" key="3">
    <source>
        <dbReference type="ARBA" id="ARBA00022840"/>
    </source>
</evidence>
<keyword evidence="2 5" id="KW-0547">Nucleotide-binding</keyword>
<comment type="pathway">
    <text evidence="5">Cofactor biosynthesis; coenzyme A biosynthesis; CoA from (R)-pantothenate: step 5/5.</text>
</comment>
<dbReference type="HAMAP" id="MF_00376">
    <property type="entry name" value="Dephospho_CoA_kinase"/>
    <property type="match status" value="1"/>
</dbReference>
<evidence type="ECO:0000313" key="8">
    <source>
        <dbReference type="Proteomes" id="UP001143307"/>
    </source>
</evidence>
<accession>A0ABT3SQU5</accession>
<comment type="similarity">
    <text evidence="1 5">Belongs to the CoaE family.</text>
</comment>
<dbReference type="RefSeq" id="WP_279251254.1">
    <property type="nucleotide sequence ID" value="NZ_SHNP01000001.1"/>
</dbReference>
<comment type="function">
    <text evidence="5">Catalyzes the phosphorylation of the 3'-hydroxyl group of dephosphocoenzyme A to form coenzyme A.</text>
</comment>
<dbReference type="Proteomes" id="UP001143307">
    <property type="component" value="Unassembled WGS sequence"/>
</dbReference>
<keyword evidence="5 7" id="KW-0418">Kinase</keyword>
<comment type="caution">
    <text evidence="7">The sequence shown here is derived from an EMBL/GenBank/DDBJ whole genome shotgun (WGS) entry which is preliminary data.</text>
</comment>